<evidence type="ECO:0000313" key="3">
    <source>
        <dbReference type="Proteomes" id="UP000228380"/>
    </source>
</evidence>
<dbReference type="AlphaFoldDB" id="A0A8B7CCN6"/>
<dbReference type="RefSeq" id="XP_008796444.2">
    <property type="nucleotide sequence ID" value="XM_008798222.4"/>
</dbReference>
<dbReference type="PANTHER" id="PTHR37226">
    <property type="entry name" value="GOLGIN FAMILY A PROTEIN"/>
    <property type="match status" value="1"/>
</dbReference>
<accession>A0A8B7CCN6</accession>
<dbReference type="OrthoDB" id="1869333at2759"/>
<sequence>MGIVTSKCCSYREKCRELEAKTRGLEEEIKEVKRAGEKAARVSEQKVAVFGRKEEEWKRERKKHKEEVTKLRKRLKEEEDRMRRLEAAAASRGDVKEWYQVGTDYIMEHMKEEQARMEEAAEKWKQLYLAIKTELDDLIERTRQGEGFFWGVQEGMIEELHGELKTKEETMETLRSRISAMEKEGIKRDREIDILRQSLRILSNTKRNRIRKNPPRSLGLGSGREKSATCMGSLNPQRSHEALASHE</sequence>
<reference evidence="3" key="1">
    <citation type="journal article" date="2019" name="Nat. Commun.">
        <title>Genome-wide association mapping of date palm fruit traits.</title>
        <authorList>
            <person name="Hazzouri K.M."/>
            <person name="Gros-Balthazard M."/>
            <person name="Flowers J.M."/>
            <person name="Copetti D."/>
            <person name="Lemansour A."/>
            <person name="Lebrun M."/>
            <person name="Masmoudi K."/>
            <person name="Ferrand S."/>
            <person name="Dhar M.I."/>
            <person name="Fresquez Z.A."/>
            <person name="Rosas U."/>
            <person name="Zhang J."/>
            <person name="Talag J."/>
            <person name="Lee S."/>
            <person name="Kudrna D."/>
            <person name="Powell R.F."/>
            <person name="Leitch I.J."/>
            <person name="Krueger R.R."/>
            <person name="Wing R.A."/>
            <person name="Amiri K.M.A."/>
            <person name="Purugganan M.D."/>
        </authorList>
    </citation>
    <scope>NUCLEOTIDE SEQUENCE [LARGE SCALE GENOMIC DNA]</scope>
    <source>
        <strain evidence="3">cv. Khalas</strain>
    </source>
</reference>
<dbReference type="PANTHER" id="PTHR37226:SF4">
    <property type="entry name" value="GOLGIN FAMILY A PROTEIN"/>
    <property type="match status" value="1"/>
</dbReference>
<gene>
    <name evidence="4" type="primary">LOC103711904</name>
</gene>
<dbReference type="GeneID" id="103711904"/>
<protein>
    <submittedName>
        <fullName evidence="4">Golgin subfamily A member 6-like protein 6</fullName>
    </submittedName>
</protein>
<feature type="coiled-coil region" evidence="1">
    <location>
        <begin position="15"/>
        <end position="127"/>
    </location>
</feature>
<feature type="compositionally biased region" description="Basic and acidic residues" evidence="2">
    <location>
        <begin position="238"/>
        <end position="247"/>
    </location>
</feature>
<evidence type="ECO:0000256" key="2">
    <source>
        <dbReference type="SAM" id="MobiDB-lite"/>
    </source>
</evidence>
<evidence type="ECO:0000256" key="1">
    <source>
        <dbReference type="SAM" id="Coils"/>
    </source>
</evidence>
<name>A0A8B7CCN6_PHODC</name>
<feature type="coiled-coil region" evidence="1">
    <location>
        <begin position="157"/>
        <end position="184"/>
    </location>
</feature>
<organism evidence="3 4">
    <name type="scientific">Phoenix dactylifera</name>
    <name type="common">Date palm</name>
    <dbReference type="NCBI Taxonomy" id="42345"/>
    <lineage>
        <taxon>Eukaryota</taxon>
        <taxon>Viridiplantae</taxon>
        <taxon>Streptophyta</taxon>
        <taxon>Embryophyta</taxon>
        <taxon>Tracheophyta</taxon>
        <taxon>Spermatophyta</taxon>
        <taxon>Magnoliopsida</taxon>
        <taxon>Liliopsida</taxon>
        <taxon>Arecaceae</taxon>
        <taxon>Coryphoideae</taxon>
        <taxon>Phoeniceae</taxon>
        <taxon>Phoenix</taxon>
    </lineage>
</organism>
<keyword evidence="3" id="KW-1185">Reference proteome</keyword>
<keyword evidence="1" id="KW-0175">Coiled coil</keyword>
<reference evidence="4" key="2">
    <citation type="submission" date="2025-08" db="UniProtKB">
        <authorList>
            <consortium name="RefSeq"/>
        </authorList>
    </citation>
    <scope>IDENTIFICATION</scope>
    <source>
        <tissue evidence="4">Young leaves</tissue>
    </source>
</reference>
<evidence type="ECO:0000313" key="4">
    <source>
        <dbReference type="RefSeq" id="XP_008796444.2"/>
    </source>
</evidence>
<dbReference type="KEGG" id="pda:103711904"/>
<dbReference type="Proteomes" id="UP000228380">
    <property type="component" value="Chromosome 17"/>
</dbReference>
<proteinExistence type="predicted"/>
<feature type="region of interest" description="Disordered" evidence="2">
    <location>
        <begin position="205"/>
        <end position="247"/>
    </location>
</feature>